<dbReference type="Pfam" id="PF00884">
    <property type="entry name" value="Sulfatase"/>
    <property type="match status" value="1"/>
</dbReference>
<reference evidence="3 4" key="1">
    <citation type="submission" date="2010-08" db="EMBL/GenBank/DDBJ databases">
        <authorList>
            <person name="Weinstock G."/>
            <person name="Sodergren E."/>
            <person name="Clifton S."/>
            <person name="Fulton L."/>
            <person name="Fulton B."/>
            <person name="Courtney L."/>
            <person name="Fronick C."/>
            <person name="Harrison M."/>
            <person name="Strong C."/>
            <person name="Farmer C."/>
            <person name="Delahaunty K."/>
            <person name="Markovic C."/>
            <person name="Hall O."/>
            <person name="Minx P."/>
            <person name="Tomlinson C."/>
            <person name="Mitreva M."/>
            <person name="Hou S."/>
            <person name="Chen J."/>
            <person name="Wollam A."/>
            <person name="Pepin K.H."/>
            <person name="Johnson M."/>
            <person name="Bhonagiri V."/>
            <person name="Zhang X."/>
            <person name="Suruliraj S."/>
            <person name="Warren W."/>
            <person name="Chinwalla A."/>
            <person name="Mardis E.R."/>
            <person name="Wilson R.K."/>
        </authorList>
    </citation>
    <scope>NUCLEOTIDE SEQUENCE [LARGE SCALE GENOMIC DNA]</scope>
    <source>
        <strain evidence="3 4">F0399</strain>
    </source>
</reference>
<evidence type="ECO:0000256" key="1">
    <source>
        <dbReference type="ARBA" id="ARBA00008779"/>
    </source>
</evidence>
<dbReference type="SUPFAM" id="SSF53649">
    <property type="entry name" value="Alkaline phosphatase-like"/>
    <property type="match status" value="1"/>
</dbReference>
<keyword evidence="4" id="KW-1185">Reference proteome</keyword>
<dbReference type="RefSeq" id="WP_009350586.1">
    <property type="nucleotide sequence ID" value="NZ_GL638154.1"/>
</dbReference>
<dbReference type="PANTHER" id="PTHR42693:SF33">
    <property type="entry name" value="ARYLSULFATASE"/>
    <property type="match status" value="1"/>
</dbReference>
<protein>
    <submittedName>
        <fullName evidence="3">Arylsulfatase</fullName>
        <ecNumber evidence="3">3.1.6.-</ecNumber>
    </submittedName>
</protein>
<comment type="similarity">
    <text evidence="1">Belongs to the sulfatase family.</text>
</comment>
<dbReference type="SUPFAM" id="SSF48452">
    <property type="entry name" value="TPR-like"/>
    <property type="match status" value="1"/>
</dbReference>
<proteinExistence type="inferred from homology"/>
<accession>E7N4J4</accession>
<sequence length="703" mass="78903">MQDGFTIFWQNNNRARALFDDLVARIHRNAYDDDYLAVLDAYQAESPDSAHFYILAAHYLTAHGAYDAALPLAERAYRLRPVGYAIWNLLAEIYEHLGRPLDALTMRGYSYGIYKTPEPRIDDLPPELLNEGLNRLSVAMSEGKVAPVLTCRAVIEDGQLSFRDDLFVGEELPLTMPEGSARFWVGCYGENRFLSEKGFMLEELRRSARFKNCGHHDFVLDLQKAREVRGTTEIDVPEGREALIAIAGTELSQELSFQTETVDDHTYLGKWAFSYFRLSEKTTLHVDESAPYVLGTPILLGHSPRRKKLVLNILVDGLSWPVMRTRFTEYMPRIAEFFSRGVIFDDHFSTSEFTYPALAAIETGRYPTHTQVFSEEDSHELPLGMTTLSECMKDLGYYCAAPMASGYSMYCGAMRGYDRIVATSWDLPAFDGAERTIRHLEAFGETDQFLFLHVMDVHPYAAKGFKFATSVETRLPLARRLLGAQGTEASVRLPNFEIYRAQFLEGARYVDRSVGVLLDYIRTHYDEDEYIVNLYSDHGVSIFSPNADGAVDIMGPYSTGASWMMRGAGVPAAGVVNELTSSVDIYAALGHLCGFPVAPDVDSNLPAVFGGREREAVYSISRYPGQTLKVAVRSKTHTLRLETDEVVAKDGTVDLGGAYPDIFPRAHEAEPGHAVDSEELRAFFYPRTREFLREVASNAETWA</sequence>
<dbReference type="AlphaFoldDB" id="E7N4J4"/>
<name>E7N4J4_9FIRM</name>
<dbReference type="STRING" id="749551.HMPREF9555_01938"/>
<dbReference type="InterPro" id="IPR000917">
    <property type="entry name" value="Sulfatase_N"/>
</dbReference>
<dbReference type="EC" id="3.1.6.-" evidence="3"/>
<dbReference type="InterPro" id="IPR011990">
    <property type="entry name" value="TPR-like_helical_dom_sf"/>
</dbReference>
<evidence type="ECO:0000259" key="2">
    <source>
        <dbReference type="Pfam" id="PF00884"/>
    </source>
</evidence>
<dbReference type="GO" id="GO:0004065">
    <property type="term" value="F:arylsulfatase activity"/>
    <property type="evidence" value="ECO:0007669"/>
    <property type="project" value="TreeGrafter"/>
</dbReference>
<comment type="caution">
    <text evidence="3">The sequence shown here is derived from an EMBL/GenBank/DDBJ whole genome shotgun (WGS) entry which is preliminary data.</text>
</comment>
<evidence type="ECO:0000313" key="4">
    <source>
        <dbReference type="Proteomes" id="UP000004633"/>
    </source>
</evidence>
<dbReference type="EMBL" id="AECV01000053">
    <property type="protein sequence ID" value="EFW28891.1"/>
    <property type="molecule type" value="Genomic_DNA"/>
</dbReference>
<dbReference type="Gene3D" id="3.40.720.10">
    <property type="entry name" value="Alkaline Phosphatase, subunit A"/>
    <property type="match status" value="1"/>
</dbReference>
<organism evidence="3 4">
    <name type="scientific">Selenomonas artemidis F0399</name>
    <dbReference type="NCBI Taxonomy" id="749551"/>
    <lineage>
        <taxon>Bacteria</taxon>
        <taxon>Bacillati</taxon>
        <taxon>Bacillota</taxon>
        <taxon>Negativicutes</taxon>
        <taxon>Selenomonadales</taxon>
        <taxon>Selenomonadaceae</taxon>
        <taxon>Selenomonas</taxon>
    </lineage>
</organism>
<dbReference type="InterPro" id="IPR017850">
    <property type="entry name" value="Alkaline_phosphatase_core_sf"/>
</dbReference>
<dbReference type="Gene3D" id="1.25.40.10">
    <property type="entry name" value="Tetratricopeptide repeat domain"/>
    <property type="match status" value="1"/>
</dbReference>
<feature type="domain" description="Sulfatase N-terminal" evidence="2">
    <location>
        <begin position="310"/>
        <end position="594"/>
    </location>
</feature>
<dbReference type="Proteomes" id="UP000004633">
    <property type="component" value="Unassembled WGS sequence"/>
</dbReference>
<evidence type="ECO:0000313" key="3">
    <source>
        <dbReference type="EMBL" id="EFW28891.1"/>
    </source>
</evidence>
<dbReference type="HOGENOM" id="CLU_016687_0_0_9"/>
<dbReference type="InterPro" id="IPR050738">
    <property type="entry name" value="Sulfatase"/>
</dbReference>
<dbReference type="PANTHER" id="PTHR42693">
    <property type="entry name" value="ARYLSULFATASE FAMILY MEMBER"/>
    <property type="match status" value="1"/>
</dbReference>
<keyword evidence="3" id="KW-0378">Hydrolase</keyword>
<gene>
    <name evidence="3" type="ORF">HMPREF9555_01938</name>
</gene>